<reference evidence="1" key="2">
    <citation type="submission" date="2020-11" db="EMBL/GenBank/DDBJ databases">
        <authorList>
            <person name="McCartney M.A."/>
            <person name="Auch B."/>
            <person name="Kono T."/>
            <person name="Mallez S."/>
            <person name="Becker A."/>
            <person name="Gohl D.M."/>
            <person name="Silverstein K.A.T."/>
            <person name="Koren S."/>
            <person name="Bechman K.B."/>
            <person name="Herman A."/>
            <person name="Abrahante J.E."/>
            <person name="Garbe J."/>
        </authorList>
    </citation>
    <scope>NUCLEOTIDE SEQUENCE</scope>
    <source>
        <strain evidence="1">Duluth1</strain>
        <tissue evidence="1">Whole animal</tissue>
    </source>
</reference>
<reference evidence="1" key="1">
    <citation type="journal article" date="2019" name="bioRxiv">
        <title>The Genome of the Zebra Mussel, Dreissena polymorpha: A Resource for Invasive Species Research.</title>
        <authorList>
            <person name="McCartney M.A."/>
            <person name="Auch B."/>
            <person name="Kono T."/>
            <person name="Mallez S."/>
            <person name="Zhang Y."/>
            <person name="Obille A."/>
            <person name="Becker A."/>
            <person name="Abrahante J.E."/>
            <person name="Garbe J."/>
            <person name="Badalamenti J.P."/>
            <person name="Herman A."/>
            <person name="Mangelson H."/>
            <person name="Liachko I."/>
            <person name="Sullivan S."/>
            <person name="Sone E.D."/>
            <person name="Koren S."/>
            <person name="Silverstein K.A.T."/>
            <person name="Beckman K.B."/>
            <person name="Gohl D.M."/>
        </authorList>
    </citation>
    <scope>NUCLEOTIDE SEQUENCE</scope>
    <source>
        <strain evidence="1">Duluth1</strain>
        <tissue evidence="1">Whole animal</tissue>
    </source>
</reference>
<accession>A0A9D4G3A5</accession>
<dbReference type="InterPro" id="IPR036034">
    <property type="entry name" value="PDZ_sf"/>
</dbReference>
<name>A0A9D4G3A5_DREPO</name>
<gene>
    <name evidence="1" type="ORF">DPMN_138131</name>
</gene>
<keyword evidence="2" id="KW-1185">Reference proteome</keyword>
<protein>
    <submittedName>
        <fullName evidence="1">Uncharacterized protein</fullName>
    </submittedName>
</protein>
<evidence type="ECO:0000313" key="1">
    <source>
        <dbReference type="EMBL" id="KAH3809753.1"/>
    </source>
</evidence>
<dbReference type="SUPFAM" id="SSF50156">
    <property type="entry name" value="PDZ domain-like"/>
    <property type="match status" value="1"/>
</dbReference>
<dbReference type="Proteomes" id="UP000828390">
    <property type="component" value="Unassembled WGS sequence"/>
</dbReference>
<proteinExistence type="predicted"/>
<dbReference type="EMBL" id="JAIWYP010000006">
    <property type="protein sequence ID" value="KAH3809753.1"/>
    <property type="molecule type" value="Genomic_DNA"/>
</dbReference>
<comment type="caution">
    <text evidence="1">The sequence shown here is derived from an EMBL/GenBank/DDBJ whole genome shotgun (WGS) entry which is preliminary data.</text>
</comment>
<evidence type="ECO:0000313" key="2">
    <source>
        <dbReference type="Proteomes" id="UP000828390"/>
    </source>
</evidence>
<dbReference type="AlphaFoldDB" id="A0A9D4G3A5"/>
<sequence length="170" mass="19068">MGGTTDVSKKIYSGERAFMDTLKTMSLGNMMEDENETDNLENSLDDQADGICASHVLEQPIDPPEGYVGSSSRTLPFASEPTPDQKTVIFISHAYQTDTEDGDYFGATLYTYMLPSGKKYKYQHLLKDIKDGYPAQKMRICEGDQLDLIGKKFTPDLNHTEVLNSFHHKV</sequence>
<organism evidence="1 2">
    <name type="scientific">Dreissena polymorpha</name>
    <name type="common">Zebra mussel</name>
    <name type="synonym">Mytilus polymorpha</name>
    <dbReference type="NCBI Taxonomy" id="45954"/>
    <lineage>
        <taxon>Eukaryota</taxon>
        <taxon>Metazoa</taxon>
        <taxon>Spiralia</taxon>
        <taxon>Lophotrochozoa</taxon>
        <taxon>Mollusca</taxon>
        <taxon>Bivalvia</taxon>
        <taxon>Autobranchia</taxon>
        <taxon>Heteroconchia</taxon>
        <taxon>Euheterodonta</taxon>
        <taxon>Imparidentia</taxon>
        <taxon>Neoheterodontei</taxon>
        <taxon>Myida</taxon>
        <taxon>Dreissenoidea</taxon>
        <taxon>Dreissenidae</taxon>
        <taxon>Dreissena</taxon>
    </lineage>
</organism>